<dbReference type="EMBL" id="CYRY02003752">
    <property type="protein sequence ID" value="VCW68344.1"/>
    <property type="molecule type" value="Genomic_DNA"/>
</dbReference>
<reference evidence="1 2" key="1">
    <citation type="submission" date="2018-10" db="EMBL/GenBank/DDBJ databases">
        <authorList>
            <person name="Ekblom R."/>
            <person name="Jareborg N."/>
        </authorList>
    </citation>
    <scope>NUCLEOTIDE SEQUENCE [LARGE SCALE GENOMIC DNA]</scope>
    <source>
        <tissue evidence="1">Muscle</tissue>
    </source>
</reference>
<keyword evidence="2" id="KW-1185">Reference proteome</keyword>
<proteinExistence type="predicted"/>
<protein>
    <submittedName>
        <fullName evidence="1">Uncharacterized protein</fullName>
    </submittedName>
</protein>
<dbReference type="AlphaFoldDB" id="A0A9X9PVH5"/>
<dbReference type="Proteomes" id="UP000269945">
    <property type="component" value="Unassembled WGS sequence"/>
</dbReference>
<evidence type="ECO:0000313" key="1">
    <source>
        <dbReference type="EMBL" id="VCW68344.1"/>
    </source>
</evidence>
<gene>
    <name evidence="1" type="ORF">BN2614_LOCUS3</name>
</gene>
<accession>A0A9X9PVH5</accession>
<evidence type="ECO:0000313" key="2">
    <source>
        <dbReference type="Proteomes" id="UP000269945"/>
    </source>
</evidence>
<comment type="caution">
    <text evidence="1">The sequence shown here is derived from an EMBL/GenBank/DDBJ whole genome shotgun (WGS) entry which is preliminary data.</text>
</comment>
<organism evidence="1 2">
    <name type="scientific">Gulo gulo</name>
    <name type="common">Wolverine</name>
    <name type="synonym">Gluton</name>
    <dbReference type="NCBI Taxonomy" id="48420"/>
    <lineage>
        <taxon>Eukaryota</taxon>
        <taxon>Metazoa</taxon>
        <taxon>Chordata</taxon>
        <taxon>Craniata</taxon>
        <taxon>Vertebrata</taxon>
        <taxon>Euteleostomi</taxon>
        <taxon>Mammalia</taxon>
        <taxon>Eutheria</taxon>
        <taxon>Laurasiatheria</taxon>
        <taxon>Carnivora</taxon>
        <taxon>Caniformia</taxon>
        <taxon>Musteloidea</taxon>
        <taxon>Mustelidae</taxon>
        <taxon>Guloninae</taxon>
        <taxon>Gulo</taxon>
    </lineage>
</organism>
<sequence length="31" mass="3605">MLPAPELKARIATRNHGRGYFLPSLIWVFYS</sequence>
<name>A0A9X9PVH5_GULGU</name>